<comment type="caution">
    <text evidence="1">The sequence shown here is derived from an EMBL/GenBank/DDBJ whole genome shotgun (WGS) entry which is preliminary data.</text>
</comment>
<evidence type="ECO:0000313" key="2">
    <source>
        <dbReference type="Proteomes" id="UP000314294"/>
    </source>
</evidence>
<sequence>MFLGIAWLWEDPVAPGAWLTSRQLLSQWAKPTSRRFQLPPSSHIEVPSVPLADCSSPCPVASQNSGLQFPVSSRHPELTPS</sequence>
<protein>
    <submittedName>
        <fullName evidence="1">Uncharacterized protein</fullName>
    </submittedName>
</protein>
<organism evidence="1 2">
    <name type="scientific">Liparis tanakae</name>
    <name type="common">Tanaka's snailfish</name>
    <dbReference type="NCBI Taxonomy" id="230148"/>
    <lineage>
        <taxon>Eukaryota</taxon>
        <taxon>Metazoa</taxon>
        <taxon>Chordata</taxon>
        <taxon>Craniata</taxon>
        <taxon>Vertebrata</taxon>
        <taxon>Euteleostomi</taxon>
        <taxon>Actinopterygii</taxon>
        <taxon>Neopterygii</taxon>
        <taxon>Teleostei</taxon>
        <taxon>Neoteleostei</taxon>
        <taxon>Acanthomorphata</taxon>
        <taxon>Eupercaria</taxon>
        <taxon>Perciformes</taxon>
        <taxon>Cottioidei</taxon>
        <taxon>Cottales</taxon>
        <taxon>Liparidae</taxon>
        <taxon>Liparis</taxon>
    </lineage>
</organism>
<dbReference type="Proteomes" id="UP000314294">
    <property type="component" value="Unassembled WGS sequence"/>
</dbReference>
<reference evidence="1 2" key="1">
    <citation type="submission" date="2019-03" db="EMBL/GenBank/DDBJ databases">
        <title>First draft genome of Liparis tanakae, snailfish: a comprehensive survey of snailfish specific genes.</title>
        <authorList>
            <person name="Kim W."/>
            <person name="Song I."/>
            <person name="Jeong J.-H."/>
            <person name="Kim D."/>
            <person name="Kim S."/>
            <person name="Ryu S."/>
            <person name="Song J.Y."/>
            <person name="Lee S.K."/>
        </authorList>
    </citation>
    <scope>NUCLEOTIDE SEQUENCE [LARGE SCALE GENOMIC DNA]</scope>
    <source>
        <tissue evidence="1">Muscle</tissue>
    </source>
</reference>
<gene>
    <name evidence="1" type="ORF">EYF80_067041</name>
</gene>
<keyword evidence="2" id="KW-1185">Reference proteome</keyword>
<dbReference type="EMBL" id="SRLO01020788">
    <property type="protein sequence ID" value="TNN22843.1"/>
    <property type="molecule type" value="Genomic_DNA"/>
</dbReference>
<dbReference type="AlphaFoldDB" id="A0A4Z2E279"/>
<accession>A0A4Z2E279</accession>
<proteinExistence type="predicted"/>
<evidence type="ECO:0000313" key="1">
    <source>
        <dbReference type="EMBL" id="TNN22843.1"/>
    </source>
</evidence>
<name>A0A4Z2E279_9TELE</name>